<protein>
    <submittedName>
        <fullName evidence="2">Uncharacterized protein</fullName>
    </submittedName>
</protein>
<accession>A0A1Y2DBI4</accession>
<keyword evidence="1" id="KW-0812">Transmembrane</keyword>
<name>A0A1Y2DBI4_9FUNG</name>
<reference evidence="2 3" key="1">
    <citation type="submission" date="2016-08" db="EMBL/GenBank/DDBJ databases">
        <title>A Parts List for Fungal Cellulosomes Revealed by Comparative Genomics.</title>
        <authorList>
            <consortium name="DOE Joint Genome Institute"/>
            <person name="Haitjema C.H."/>
            <person name="Gilmore S.P."/>
            <person name="Henske J.K."/>
            <person name="Solomon K.V."/>
            <person name="De Groot R."/>
            <person name="Kuo A."/>
            <person name="Mondo S.J."/>
            <person name="Salamov A.A."/>
            <person name="Labutti K."/>
            <person name="Zhao Z."/>
            <person name="Chiniquy J."/>
            <person name="Barry K."/>
            <person name="Brewer H.M."/>
            <person name="Purvine S.O."/>
            <person name="Wright A.T."/>
            <person name="Boxma B."/>
            <person name="Van Alen T."/>
            <person name="Hackstein J.H."/>
            <person name="Baker S.E."/>
            <person name="Grigoriev I.V."/>
            <person name="O'Malley M.A."/>
        </authorList>
    </citation>
    <scope>NUCLEOTIDE SEQUENCE [LARGE SCALE GENOMIC DNA]</scope>
    <source>
        <strain evidence="2 3">G1</strain>
    </source>
</reference>
<keyword evidence="3" id="KW-1185">Reference proteome</keyword>
<evidence type="ECO:0000256" key="1">
    <source>
        <dbReference type="SAM" id="Phobius"/>
    </source>
</evidence>
<sequence>MYSSVYLLLQCQLLNNILYIIFIIAMSLINNILKLNLSKTTAKLTLTGKNINFMKNDDERKIVYYLLFIIFLKKINNKSELIYCGR</sequence>
<evidence type="ECO:0000313" key="2">
    <source>
        <dbReference type="EMBL" id="ORY56025.1"/>
    </source>
</evidence>
<feature type="transmembrane region" description="Helical" evidence="1">
    <location>
        <begin position="6"/>
        <end position="29"/>
    </location>
</feature>
<gene>
    <name evidence="2" type="ORF">LY90DRAFT_262152</name>
</gene>
<keyword evidence="1" id="KW-1133">Transmembrane helix</keyword>
<dbReference type="AlphaFoldDB" id="A0A1Y2DBI4"/>
<evidence type="ECO:0000313" key="3">
    <source>
        <dbReference type="Proteomes" id="UP000193920"/>
    </source>
</evidence>
<keyword evidence="1" id="KW-0472">Membrane</keyword>
<comment type="caution">
    <text evidence="2">The sequence shown here is derived from an EMBL/GenBank/DDBJ whole genome shotgun (WGS) entry which is preliminary data.</text>
</comment>
<organism evidence="2 3">
    <name type="scientific">Neocallimastix californiae</name>
    <dbReference type="NCBI Taxonomy" id="1754190"/>
    <lineage>
        <taxon>Eukaryota</taxon>
        <taxon>Fungi</taxon>
        <taxon>Fungi incertae sedis</taxon>
        <taxon>Chytridiomycota</taxon>
        <taxon>Chytridiomycota incertae sedis</taxon>
        <taxon>Neocallimastigomycetes</taxon>
        <taxon>Neocallimastigales</taxon>
        <taxon>Neocallimastigaceae</taxon>
        <taxon>Neocallimastix</taxon>
    </lineage>
</organism>
<dbReference type="EMBL" id="MCOG01000075">
    <property type="protein sequence ID" value="ORY56025.1"/>
    <property type="molecule type" value="Genomic_DNA"/>
</dbReference>
<dbReference type="Proteomes" id="UP000193920">
    <property type="component" value="Unassembled WGS sequence"/>
</dbReference>
<proteinExistence type="predicted"/>